<protein>
    <submittedName>
        <fullName evidence="2">Uncharacterized 2Fe-2 and 4Fe-4S clusters-containing protein, contains DUF4445 domain</fullName>
    </submittedName>
</protein>
<evidence type="ECO:0000313" key="3">
    <source>
        <dbReference type="Proteomes" id="UP000199068"/>
    </source>
</evidence>
<dbReference type="Pfam" id="PF17651">
    <property type="entry name" value="Raco_middle"/>
    <property type="match status" value="1"/>
</dbReference>
<accession>A0A1G9LF84</accession>
<dbReference type="PANTHER" id="PTHR42895:SF1">
    <property type="entry name" value="IRON-SULFUR CLUSTER PROTEIN"/>
    <property type="match status" value="1"/>
</dbReference>
<dbReference type="EMBL" id="FNGW01000002">
    <property type="protein sequence ID" value="SDL60524.1"/>
    <property type="molecule type" value="Genomic_DNA"/>
</dbReference>
<dbReference type="AlphaFoldDB" id="A0A1G9LF84"/>
<proteinExistence type="predicted"/>
<dbReference type="InterPro" id="IPR001041">
    <property type="entry name" value="2Fe-2S_ferredoxin-type"/>
</dbReference>
<dbReference type="CDD" id="cd00207">
    <property type="entry name" value="fer2"/>
    <property type="match status" value="1"/>
</dbReference>
<dbReference type="PROSITE" id="PS51085">
    <property type="entry name" value="2FE2S_FER_2"/>
    <property type="match status" value="1"/>
</dbReference>
<evidence type="ECO:0000259" key="1">
    <source>
        <dbReference type="PROSITE" id="PS51085"/>
    </source>
</evidence>
<evidence type="ECO:0000313" key="2">
    <source>
        <dbReference type="EMBL" id="SDL60524.1"/>
    </source>
</evidence>
<dbReference type="RefSeq" id="WP_092724679.1">
    <property type="nucleotide sequence ID" value="NZ_FNGW01000002.1"/>
</dbReference>
<dbReference type="Pfam" id="PF14574">
    <property type="entry name" value="RACo_C_ter"/>
    <property type="match status" value="1"/>
</dbReference>
<dbReference type="STRING" id="1121325.SAMN04515677_102521"/>
<dbReference type="PANTHER" id="PTHR42895">
    <property type="entry name" value="IRON-SULFUR CLUSTER-BINDING PROTEIN-RELATED"/>
    <property type="match status" value="1"/>
</dbReference>
<dbReference type="InterPro" id="IPR036010">
    <property type="entry name" value="2Fe-2S_ferredoxin-like_sf"/>
</dbReference>
<feature type="domain" description="2Fe-2S ferredoxin-type" evidence="1">
    <location>
        <begin position="1"/>
        <end position="92"/>
    </location>
</feature>
<dbReference type="Pfam" id="PF00111">
    <property type="entry name" value="Fer2"/>
    <property type="match status" value="1"/>
</dbReference>
<dbReference type="Gene3D" id="3.30.420.480">
    <property type="entry name" value="Domain of unknown function (DUF4445)"/>
    <property type="match status" value="1"/>
</dbReference>
<dbReference type="InterPro" id="IPR041414">
    <property type="entry name" value="Raco-like_middle"/>
</dbReference>
<dbReference type="InterPro" id="IPR042259">
    <property type="entry name" value="Raco-like_middle_sf"/>
</dbReference>
<dbReference type="InterPro" id="IPR012675">
    <property type="entry name" value="Beta-grasp_dom_sf"/>
</dbReference>
<keyword evidence="3" id="KW-1185">Reference proteome</keyword>
<gene>
    <name evidence="2" type="ORF">SAMN04515677_102521</name>
</gene>
<dbReference type="GO" id="GO:0051536">
    <property type="term" value="F:iron-sulfur cluster binding"/>
    <property type="evidence" value="ECO:0007669"/>
    <property type="project" value="InterPro"/>
</dbReference>
<sequence length="597" mass="66177">MSYLHINNKQYKFTQGKSLLSIIQENNLGMESPCGGKGTCGKCKIKIIDGNINDLTQEELRFLNEEEIRNNIRLGCLVYPKEDLKVEFISNEVQKHKILTEGYMPDFKKSPVLTKKVYKLNKPTLENNLSLEDILNSEGIKINNNYQALIALPSIFENDECSVVYLDDKLIGIECRDTSEHLYSIALDIGTTTVVASLIDLNRQCEIDCESDINPQKEYGLDVLSRINFCKINKNGLDILNKVLIDCINDLINKLCKKNNINKENIYELAVAANTTMMHTLIKINPESIGRAPYSPVFLSGKSINANDLGINISSFGKVYLLPGVSSYIGADIVAGVCVCDLQKTDKNILFIDIGTNGEIVLSKKSNLTSCSCAAGPALEGMNISCGMRAGDGAIENIKIGELIEKKVIGNKQPKGICGSGIIDAISEMARLKIIGKTGRIQKRESIESDDTLKHLSENIVDENKKRKFILDINNPILAITQEDIRQVQLAKGAILSGFYALLKTMDIDIKSLDEVIIAGQFGKHLSVDSLVGVGIIPKELKDKIKYIGNSSKTGAIMTLLSKDIRYEMEKIARDISYCELSTEEGYERLFTDCLKF</sequence>
<dbReference type="Gene3D" id="3.10.20.30">
    <property type="match status" value="1"/>
</dbReference>
<reference evidence="2 3" key="1">
    <citation type="submission" date="2016-10" db="EMBL/GenBank/DDBJ databases">
        <authorList>
            <person name="de Groot N.N."/>
        </authorList>
    </citation>
    <scope>NUCLEOTIDE SEQUENCE [LARGE SCALE GENOMIC DNA]</scope>
    <source>
        <strain evidence="2 3">DSM 797</strain>
    </source>
</reference>
<dbReference type="InterPro" id="IPR052911">
    <property type="entry name" value="Corrinoid_activation_enz"/>
</dbReference>
<dbReference type="SUPFAM" id="SSF54292">
    <property type="entry name" value="2Fe-2S ferredoxin-like"/>
    <property type="match status" value="1"/>
</dbReference>
<dbReference type="Proteomes" id="UP000199068">
    <property type="component" value="Unassembled WGS sequence"/>
</dbReference>
<name>A0A1G9LF84_9FIRM</name>
<dbReference type="InterPro" id="IPR027980">
    <property type="entry name" value="RACo_C"/>
</dbReference>
<organism evidence="2 3">
    <name type="scientific">Romboutsia lituseburensis DSM 797</name>
    <dbReference type="NCBI Taxonomy" id="1121325"/>
    <lineage>
        <taxon>Bacteria</taxon>
        <taxon>Bacillati</taxon>
        <taxon>Bacillota</taxon>
        <taxon>Clostridia</taxon>
        <taxon>Peptostreptococcales</taxon>
        <taxon>Peptostreptococcaceae</taxon>
        <taxon>Romboutsia</taxon>
    </lineage>
</organism>